<accession>A8LSR6</accession>
<dbReference type="EMBL" id="CP000830">
    <property type="protein sequence ID" value="ABV94265.1"/>
    <property type="molecule type" value="Genomic_DNA"/>
</dbReference>
<proteinExistence type="predicted"/>
<dbReference type="KEGG" id="dsh:Dshi_2532"/>
<dbReference type="Proteomes" id="UP000006833">
    <property type="component" value="Chromosome"/>
</dbReference>
<dbReference type="GO" id="GO:0016491">
    <property type="term" value="F:oxidoreductase activity"/>
    <property type="evidence" value="ECO:0007669"/>
    <property type="project" value="InterPro"/>
</dbReference>
<dbReference type="RefSeq" id="WP_012179193.1">
    <property type="nucleotide sequence ID" value="NC_009952.1"/>
</dbReference>
<dbReference type="OrthoDB" id="9767994at2"/>
<protein>
    <submittedName>
        <fullName evidence="1">Uncharacterized protein</fullName>
    </submittedName>
</protein>
<name>A8LSR6_DINSH</name>
<organism evidence="1 2">
    <name type="scientific">Dinoroseobacter shibae (strain DSM 16493 / NCIMB 14021 / DFL 12)</name>
    <dbReference type="NCBI Taxonomy" id="398580"/>
    <lineage>
        <taxon>Bacteria</taxon>
        <taxon>Pseudomonadati</taxon>
        <taxon>Pseudomonadota</taxon>
        <taxon>Alphaproteobacteria</taxon>
        <taxon>Rhodobacterales</taxon>
        <taxon>Roseobacteraceae</taxon>
        <taxon>Dinoroseobacter</taxon>
    </lineage>
</organism>
<dbReference type="AlphaFoldDB" id="A8LSR6"/>
<sequence length="100" mass="11101">MRESIADSLDLPLEEVVLIRTPGAGCYGHNGADDAAFEATLVAMSMPGSPVLLKWTREEERAWEPYCTAVAAELRATPDAEGGRFRLFRRSHQRNASRRP</sequence>
<keyword evidence="2" id="KW-1185">Reference proteome</keyword>
<dbReference type="PANTHER" id="PTHR47495">
    <property type="entry name" value="ALDEHYDE DEHYDROGENASE"/>
    <property type="match status" value="1"/>
</dbReference>
<reference evidence="2" key="1">
    <citation type="journal article" date="2010" name="ISME J.">
        <title>The complete genome sequence of the algal symbiont Dinoroseobacter shibae: a hitchhiker's guide to life in the sea.</title>
        <authorList>
            <person name="Wagner-Dobler I."/>
            <person name="Ballhausen B."/>
            <person name="Berger M."/>
            <person name="Brinkhoff T."/>
            <person name="Buchholz I."/>
            <person name="Bunk B."/>
            <person name="Cypionka H."/>
            <person name="Daniel R."/>
            <person name="Drepper T."/>
            <person name="Gerdts G."/>
            <person name="Hahnke S."/>
            <person name="Han C."/>
            <person name="Jahn D."/>
            <person name="Kalhoefer D."/>
            <person name="Kiss H."/>
            <person name="Klenk H.P."/>
            <person name="Kyrpides N."/>
            <person name="Liebl W."/>
            <person name="Liesegang H."/>
            <person name="Meincke L."/>
            <person name="Pati A."/>
            <person name="Petersen J."/>
            <person name="Piekarski T."/>
            <person name="Pommerenke C."/>
            <person name="Pradella S."/>
            <person name="Pukall R."/>
            <person name="Rabus R."/>
            <person name="Stackebrandt E."/>
            <person name="Thole S."/>
            <person name="Thompson L."/>
            <person name="Tielen P."/>
            <person name="Tomasch J."/>
            <person name="von Jan M."/>
            <person name="Wanphrut N."/>
            <person name="Wichels A."/>
            <person name="Zech H."/>
            <person name="Simon M."/>
        </authorList>
    </citation>
    <scope>NUCLEOTIDE SEQUENCE [LARGE SCALE GENOMIC DNA]</scope>
    <source>
        <strain evidence="2">DSM 16493 / NCIMB 14021 / DFL 12</strain>
    </source>
</reference>
<dbReference type="eggNOG" id="COG1529">
    <property type="taxonomic scope" value="Bacteria"/>
</dbReference>
<gene>
    <name evidence="1" type="ordered locus">Dshi_2532</name>
</gene>
<dbReference type="STRING" id="398580.Dshi_2532"/>
<dbReference type="InterPro" id="IPR052516">
    <property type="entry name" value="N-heterocyclic_Hydroxylase"/>
</dbReference>
<dbReference type="PANTHER" id="PTHR47495:SF1">
    <property type="entry name" value="BLL3820 PROTEIN"/>
    <property type="match status" value="1"/>
</dbReference>
<dbReference type="Gene3D" id="3.30.365.10">
    <property type="entry name" value="Aldehyde oxidase/xanthine dehydrogenase, molybdopterin binding domain"/>
    <property type="match status" value="2"/>
</dbReference>
<dbReference type="SUPFAM" id="SSF56003">
    <property type="entry name" value="Molybdenum cofactor-binding domain"/>
    <property type="match status" value="1"/>
</dbReference>
<evidence type="ECO:0000313" key="2">
    <source>
        <dbReference type="Proteomes" id="UP000006833"/>
    </source>
</evidence>
<evidence type="ECO:0000313" key="1">
    <source>
        <dbReference type="EMBL" id="ABV94265.1"/>
    </source>
</evidence>
<dbReference type="InterPro" id="IPR037165">
    <property type="entry name" value="AldOxase/xan_DH_Mopterin-bd_sf"/>
</dbReference>
<dbReference type="HOGENOM" id="CLU_2301341_0_0_5"/>